<evidence type="ECO:0000313" key="10">
    <source>
        <dbReference type="Proteomes" id="UP000528185"/>
    </source>
</evidence>
<dbReference type="InterPro" id="IPR034466">
    <property type="entry name" value="Methyltransferase_Class_B"/>
</dbReference>
<protein>
    <recommendedName>
        <fullName evidence="11">Magnesium-protoporphyrin IX monomethyl ester anaerobic oxidative cyclase</fullName>
    </recommendedName>
</protein>
<keyword evidence="4" id="KW-0408">Iron</keyword>
<dbReference type="SFLD" id="SFLDS00029">
    <property type="entry name" value="Radical_SAM"/>
    <property type="match status" value="1"/>
</dbReference>
<feature type="domain" description="Radical SAM core" evidence="8">
    <location>
        <begin position="189"/>
        <end position="414"/>
    </location>
</feature>
<dbReference type="RefSeq" id="WP_065117232.1">
    <property type="nucleotide sequence ID" value="NZ_CAICSX020000002.1"/>
</dbReference>
<sequence length="512" mass="57547">MRILLINPPYISLSSKGTGHQIPFGLLCIGGPLIDAGHVVSLLDAERHHLSQQDIERAIRAFAPDMVMTGHAGSTPAHRACLETLATSKRTSPQAVTVYGGVYPTYHAADILQSAADVDIIIRGEGETAVTDLAAAIAQGNPLIRVNGITWRQRDGSIRENPSAALITKLDELRIGWELIENWDDYQCFGRGRAAIIQFSRGCPHVCSYCGQYQFWSKWRYRSPEAVAAEIGWLHRRHGIGFVTLADENPTSSKRLWREFLEALIEQNVPVRLFATIRATDIVRDADLLPLMRRAGMACILMGIETTDPATLEAIRKGSTTKDDQLAVKLLRQHGILSMLGHIVGFEEERLADYGRAIRQIALYDPDLVNAMYVTPHRWSDWAAENNERGVVQTDPAKWDYRHQLLASRYLSTRSVFWLVKLMEVAVHLRPGTLLRILAHPDKDIRADLRWCFRNSFRVWRAEIVEFLQSPPHAHPQMPLGEWLRRDSKKARLPTDAEQASSPTGVGRTTVL</sequence>
<evidence type="ECO:0000256" key="3">
    <source>
        <dbReference type="ARBA" id="ARBA00022723"/>
    </source>
</evidence>
<feature type="domain" description="B12-binding" evidence="7">
    <location>
        <begin position="7"/>
        <end position="144"/>
    </location>
</feature>
<evidence type="ECO:0000256" key="1">
    <source>
        <dbReference type="ARBA" id="ARBA00001966"/>
    </source>
</evidence>
<dbReference type="PANTHER" id="PTHR43409:SF13">
    <property type="entry name" value="ANAEROBIC MAGNESIUM-PROTOPORPHYRIN IX MONOMETHYL ESTER CYCLASE"/>
    <property type="match status" value="1"/>
</dbReference>
<dbReference type="GO" id="GO:0003824">
    <property type="term" value="F:catalytic activity"/>
    <property type="evidence" value="ECO:0007669"/>
    <property type="project" value="InterPro"/>
</dbReference>
<organism evidence="9 10">
    <name type="scientific">Rhizobium rhizogenes</name>
    <name type="common">Agrobacterium rhizogenes</name>
    <dbReference type="NCBI Taxonomy" id="359"/>
    <lineage>
        <taxon>Bacteria</taxon>
        <taxon>Pseudomonadati</taxon>
        <taxon>Pseudomonadota</taxon>
        <taxon>Alphaproteobacteria</taxon>
        <taxon>Hyphomicrobiales</taxon>
        <taxon>Rhizobiaceae</taxon>
        <taxon>Rhizobium/Agrobacterium group</taxon>
        <taxon>Rhizobium</taxon>
    </lineage>
</organism>
<evidence type="ECO:0008006" key="11">
    <source>
        <dbReference type="Google" id="ProtNLM"/>
    </source>
</evidence>
<name>A0AAN2A6P1_RHIRH</name>
<dbReference type="AlphaFoldDB" id="A0AAN2A6P1"/>
<dbReference type="EMBL" id="CAICSX020000002">
    <property type="protein sequence ID" value="CAD0215604.1"/>
    <property type="molecule type" value="Genomic_DNA"/>
</dbReference>
<evidence type="ECO:0000256" key="4">
    <source>
        <dbReference type="ARBA" id="ARBA00023004"/>
    </source>
</evidence>
<dbReference type="SUPFAM" id="SSF102114">
    <property type="entry name" value="Radical SAM enzymes"/>
    <property type="match status" value="1"/>
</dbReference>
<dbReference type="CDD" id="cd02068">
    <property type="entry name" value="radical_SAM_B12_BD"/>
    <property type="match status" value="1"/>
</dbReference>
<evidence type="ECO:0000259" key="7">
    <source>
        <dbReference type="PROSITE" id="PS51332"/>
    </source>
</evidence>
<comment type="caution">
    <text evidence="9">The sequence shown here is derived from an EMBL/GenBank/DDBJ whole genome shotgun (WGS) entry which is preliminary data.</text>
</comment>
<evidence type="ECO:0000259" key="8">
    <source>
        <dbReference type="PROSITE" id="PS51918"/>
    </source>
</evidence>
<accession>A0AAN2A6P1</accession>
<dbReference type="Pfam" id="PF04055">
    <property type="entry name" value="Radical_SAM"/>
    <property type="match status" value="1"/>
</dbReference>
<dbReference type="PROSITE" id="PS51332">
    <property type="entry name" value="B12_BINDING"/>
    <property type="match status" value="1"/>
</dbReference>
<dbReference type="Gene3D" id="3.20.20.70">
    <property type="entry name" value="Aldolase class I"/>
    <property type="match status" value="1"/>
</dbReference>
<keyword evidence="5" id="KW-0411">Iron-sulfur</keyword>
<dbReference type="CDD" id="cd01335">
    <property type="entry name" value="Radical_SAM"/>
    <property type="match status" value="1"/>
</dbReference>
<dbReference type="Proteomes" id="UP000528185">
    <property type="component" value="Unassembled WGS sequence"/>
</dbReference>
<evidence type="ECO:0000256" key="2">
    <source>
        <dbReference type="ARBA" id="ARBA00022691"/>
    </source>
</evidence>
<dbReference type="InterPro" id="IPR007197">
    <property type="entry name" value="rSAM"/>
</dbReference>
<proteinExistence type="predicted"/>
<gene>
    <name evidence="9" type="ORF">AGRHK599_LOCUS3852</name>
</gene>
<dbReference type="SFLD" id="SFLDG01123">
    <property type="entry name" value="methyltransferase_(Class_B)"/>
    <property type="match status" value="1"/>
</dbReference>
<dbReference type="GO" id="GO:0051539">
    <property type="term" value="F:4 iron, 4 sulfur cluster binding"/>
    <property type="evidence" value="ECO:0007669"/>
    <property type="project" value="UniProtKB-KW"/>
</dbReference>
<feature type="region of interest" description="Disordered" evidence="6">
    <location>
        <begin position="491"/>
        <end position="512"/>
    </location>
</feature>
<dbReference type="InterPro" id="IPR058240">
    <property type="entry name" value="rSAM_sf"/>
</dbReference>
<dbReference type="InterPro" id="IPR013785">
    <property type="entry name" value="Aldolase_TIM"/>
</dbReference>
<keyword evidence="2" id="KW-0949">S-adenosyl-L-methionine</keyword>
<dbReference type="InterPro" id="IPR006638">
    <property type="entry name" value="Elp3/MiaA/NifB-like_rSAM"/>
</dbReference>
<reference evidence="9 10" key="1">
    <citation type="submission" date="2020-06" db="EMBL/GenBank/DDBJ databases">
        <authorList>
            <person name="De Coninck B."/>
            <person name="Ibrahim H."/>
        </authorList>
    </citation>
    <scope>NUCLEOTIDE SEQUENCE [LARGE SCALE GENOMIC DNA]</scope>
    <source>
        <strain evidence="9">Ag_rhizogenes_K599</strain>
    </source>
</reference>
<dbReference type="PROSITE" id="PS51918">
    <property type="entry name" value="RADICAL_SAM"/>
    <property type="match status" value="1"/>
</dbReference>
<evidence type="ECO:0000256" key="6">
    <source>
        <dbReference type="SAM" id="MobiDB-lite"/>
    </source>
</evidence>
<dbReference type="KEGG" id="aro:B0909_18940"/>
<dbReference type="SMART" id="SM00729">
    <property type="entry name" value="Elp3"/>
    <property type="match status" value="1"/>
</dbReference>
<dbReference type="PANTHER" id="PTHR43409">
    <property type="entry name" value="ANAEROBIC MAGNESIUM-PROTOPORPHYRIN IX MONOMETHYL ESTER CYCLASE-RELATED"/>
    <property type="match status" value="1"/>
</dbReference>
<keyword evidence="3" id="KW-0479">Metal-binding</keyword>
<dbReference type="GO" id="GO:0031419">
    <property type="term" value="F:cobalamin binding"/>
    <property type="evidence" value="ECO:0007669"/>
    <property type="project" value="InterPro"/>
</dbReference>
<dbReference type="SFLD" id="SFLDG01082">
    <property type="entry name" value="B12-binding_domain_containing"/>
    <property type="match status" value="1"/>
</dbReference>
<dbReference type="GO" id="GO:0005829">
    <property type="term" value="C:cytosol"/>
    <property type="evidence" value="ECO:0007669"/>
    <property type="project" value="TreeGrafter"/>
</dbReference>
<evidence type="ECO:0000256" key="5">
    <source>
        <dbReference type="ARBA" id="ARBA00023014"/>
    </source>
</evidence>
<dbReference type="InterPro" id="IPR051198">
    <property type="entry name" value="BchE-like"/>
</dbReference>
<dbReference type="Gene3D" id="3.40.50.280">
    <property type="entry name" value="Cobalamin-binding domain"/>
    <property type="match status" value="1"/>
</dbReference>
<comment type="cofactor">
    <cofactor evidence="1">
        <name>[4Fe-4S] cluster</name>
        <dbReference type="ChEBI" id="CHEBI:49883"/>
    </cofactor>
</comment>
<evidence type="ECO:0000313" key="9">
    <source>
        <dbReference type="EMBL" id="CAD0215604.1"/>
    </source>
</evidence>
<dbReference type="GO" id="GO:0046872">
    <property type="term" value="F:metal ion binding"/>
    <property type="evidence" value="ECO:0007669"/>
    <property type="project" value="UniProtKB-KW"/>
</dbReference>
<dbReference type="Pfam" id="PF02310">
    <property type="entry name" value="B12-binding"/>
    <property type="match status" value="1"/>
</dbReference>
<dbReference type="InterPro" id="IPR006158">
    <property type="entry name" value="Cobalamin-bd"/>
</dbReference>